<dbReference type="InterPro" id="IPR056411">
    <property type="entry name" value="CysS_C"/>
</dbReference>
<evidence type="ECO:0000259" key="3">
    <source>
        <dbReference type="Pfam" id="PF23493"/>
    </source>
</evidence>
<feature type="transmembrane region" description="Helical" evidence="2">
    <location>
        <begin position="37"/>
        <end position="63"/>
    </location>
</feature>
<evidence type="ECO:0000256" key="2">
    <source>
        <dbReference type="SAM" id="Phobius"/>
    </source>
</evidence>
<feature type="domain" description="YqeB PH" evidence="4">
    <location>
        <begin position="31"/>
        <end position="178"/>
    </location>
</feature>
<dbReference type="RefSeq" id="WP_369169654.1">
    <property type="nucleotide sequence ID" value="NZ_CP163439.1"/>
</dbReference>
<keyword evidence="2" id="KW-0812">Transmembrane</keyword>
<evidence type="ECO:0000259" key="4">
    <source>
        <dbReference type="Pfam" id="PF23494"/>
    </source>
</evidence>
<evidence type="ECO:0000313" key="5">
    <source>
        <dbReference type="EMBL" id="XDQ35081.1"/>
    </source>
</evidence>
<accession>A0AB39PYD1</accession>
<dbReference type="Pfam" id="PF23493">
    <property type="entry name" value="CysS_C"/>
    <property type="match status" value="1"/>
</dbReference>
<organism evidence="5">
    <name type="scientific">Streptomyces sp. R28</name>
    <dbReference type="NCBI Taxonomy" id="3238628"/>
    <lineage>
        <taxon>Bacteria</taxon>
        <taxon>Bacillati</taxon>
        <taxon>Actinomycetota</taxon>
        <taxon>Actinomycetes</taxon>
        <taxon>Kitasatosporales</taxon>
        <taxon>Streptomycetaceae</taxon>
        <taxon>Streptomyces</taxon>
    </lineage>
</organism>
<evidence type="ECO:0000256" key="1">
    <source>
        <dbReference type="SAM" id="MobiDB-lite"/>
    </source>
</evidence>
<dbReference type="InterPro" id="IPR057798">
    <property type="entry name" value="PH_YqeB"/>
</dbReference>
<dbReference type="EMBL" id="CP163439">
    <property type="protein sequence ID" value="XDQ35081.1"/>
    <property type="molecule type" value="Genomic_DNA"/>
</dbReference>
<proteinExistence type="predicted"/>
<name>A0AB39PYD1_9ACTN</name>
<feature type="transmembrane region" description="Helical" evidence="2">
    <location>
        <begin position="83"/>
        <end position="105"/>
    </location>
</feature>
<keyword evidence="2" id="KW-1133">Transmembrane helix</keyword>
<sequence length="251" mass="27338">MEWETGRVGMGDMSNTGDVSEKGGASAGDGTVIAESAWVLVLFCVGCGAGIGWLATVLAHWLVTLRWAPFKGPAKLLTSVPEPWLSVGGVVVGAGLGLVVGFVAVHESLAVRVSRSRVVLGVRDASQEFGGDEVGLVVRDGKQLVLLRADGMELAREDCRLPWPRLAGAFAEHGYRWADEDPYREEFRRWVPGTPGLPEGADALLRARAAARKKGEADADDARELRRELLRLGVVVRDEEKRQYWRMPQRP</sequence>
<keyword evidence="2" id="KW-0472">Membrane</keyword>
<protein>
    <recommendedName>
        <fullName evidence="6">DUF308 domain-containing protein</fullName>
    </recommendedName>
</protein>
<feature type="region of interest" description="Disordered" evidence="1">
    <location>
        <begin position="1"/>
        <end position="22"/>
    </location>
</feature>
<reference evidence="5" key="1">
    <citation type="submission" date="2024-07" db="EMBL/GenBank/DDBJ databases">
        <authorList>
            <person name="Yu S.T."/>
        </authorList>
    </citation>
    <scope>NUCLEOTIDE SEQUENCE</scope>
    <source>
        <strain evidence="5">R28</strain>
    </source>
</reference>
<dbReference type="AlphaFoldDB" id="A0AB39PYD1"/>
<gene>
    <name evidence="5" type="ORF">AB5J49_18015</name>
</gene>
<feature type="domain" description="Cysteinyl-tRNA ligase anticodon binding" evidence="3">
    <location>
        <begin position="194"/>
        <end position="246"/>
    </location>
</feature>
<dbReference type="Pfam" id="PF23494">
    <property type="entry name" value="bPH_10"/>
    <property type="match status" value="1"/>
</dbReference>
<evidence type="ECO:0008006" key="6">
    <source>
        <dbReference type="Google" id="ProtNLM"/>
    </source>
</evidence>